<keyword evidence="9 12" id="KW-0326">Glycosidase</keyword>
<dbReference type="Gene3D" id="3.30.60.10">
    <property type="entry name" value="Endochitinase-like"/>
    <property type="match status" value="1"/>
</dbReference>
<dbReference type="EC" id="3.2.1.14" evidence="3"/>
<accession>A0A9P4PXC7</accession>
<dbReference type="GO" id="GO:0000272">
    <property type="term" value="P:polysaccharide catabolic process"/>
    <property type="evidence" value="ECO:0007669"/>
    <property type="project" value="UniProtKB-KW"/>
</dbReference>
<dbReference type="SUPFAM" id="SSF51445">
    <property type="entry name" value="(Trans)glycosidases"/>
    <property type="match status" value="1"/>
</dbReference>
<protein>
    <recommendedName>
        <fullName evidence="3">chitinase</fullName>
        <ecNumber evidence="3">3.2.1.14</ecNumber>
    </recommendedName>
</protein>
<evidence type="ECO:0000256" key="7">
    <source>
        <dbReference type="ARBA" id="ARBA00023026"/>
    </source>
</evidence>
<evidence type="ECO:0000313" key="15">
    <source>
        <dbReference type="EMBL" id="KAF2716673.1"/>
    </source>
</evidence>
<dbReference type="SUPFAM" id="SSF54556">
    <property type="entry name" value="Chitinase insertion domain"/>
    <property type="match status" value="1"/>
</dbReference>
<dbReference type="GO" id="GO:0006032">
    <property type="term" value="P:chitin catabolic process"/>
    <property type="evidence" value="ECO:0007669"/>
    <property type="project" value="UniProtKB-KW"/>
</dbReference>
<dbReference type="InterPro" id="IPR053214">
    <property type="entry name" value="LysM12-like"/>
</dbReference>
<sequence>MPKQRCELISNSLQTAEDFRAKERPKTGICPNELFHILRRGTKSSSADDFSCGPSKPCSNGACCAKTGYCGYGPDSCGDGNTPNKKCWSNCDAHAECGRYAEDPGEKCPLNVCCSQYGFCGMTPGFCNVTDNANTTCQSNCKQPGSGTSNGDVQSRIIGYYEAWNWNKKCTGMQLKDIPVSSITHLHYAFAYIDPSSYEITTMDNTIPYDLFTGITSLKMQNPNLKVIISLGGWTFSDDNTATQPFVDKLIDFMLNYGFDGVDLDWEYPGASDRGGKEDDGVKYTQLLAALRTKFSGIISFTAPTSCWYLRHFDLTAMTKYVDWINVMTYDLHGTWDNTTAAIGNHVFAHTNLTEIKTAFDLYWRNNIPAEKVNLGLGFYGRSFQLKDPSCFRPGCLFKGGASPGSCTDNSGTLSYREIMDIIDRYNISPYYDKENQVKYITWKSDQWVSYDDQDTFQAKIKFANDLGLGGLLLWSLDQDTPELDGLVAVIHPKTLGSLGAEAVAVNNWQNMTNGDCRVTPCGITGCNTGEVRMTDQRCDGKGHQNSLCCPFASAPDPKTCQWRGTASTCNGQCHPSEVALQSNRWGDGSYCTDGLKFYCCPAINELPICRWTNCGSCFDNHCPTGRSISLTTNYGGEGKDCGSRLERKRSFCCEPEDGRSPFLPVPLNYLFPAPPTGEDVDTTFKLKVDPTYGGSADAIPFSDDPENGEFGFAIITSPAELQVTLDERDGSSWSVFDCNDSKSEEAQTVRMMCTDESEHGDCHKIHLGHGATGTIIEMPRGCGPGKYAVVKSMELSRNQNPPDHLVKRGVVVSTIYDLTFDYDFSRVPRDLGSTQMRIDVSNEPGYWDKVVDKAASKRKVKRDLSQHDGNHRRWLEDAWQEDKRDFGQNHNELHRRWFGSDVVTWLKGLLNGVDDIDVPFIANSYVDDFTVVLLDETFPDCPIGPKGTLVNGKLKVKATTHVDIQTSFGLTIITDLQNLDFSNSYLYFRNRGADAVAQAKWSSGFGATFSVPGIVTIGPNFVLNAEVKGDITLAAFFEASVNLASWDIRQTYPVQDEEWNPQAHQDPNRDGTQELLAPEFDYGVSAVGAIEAHVMPTISFGITFHKKIAELEATVNLFADGYVRFHAEASTGKAGSSFCYGIDAGADLYATAIAPDFPGWNLPNHQFQLAHVDPISIVPRTCPIGARDLGYVAGDELNTTMHTLPHSEEHVKSLHSTQSLANLKKRGQIYGPVFSIPKVSCPASGDNNAQPEECLICQKSDDINLIGRRDEGGSCLLIQGNPDESTCTDSIISRDLGWTDNYLSKNDTEAGFEHVHPYPSCGEAAQKPGVSRWWGFESDDTRKSTCPTKITKFSKNQIDPSQYQTDHLLDTQVILRFLDMLRGGTQFGTVLPRNYQPASNEWVSGVLMGFPFTNVHTHPVNGKPFLFADLGADIGAFRSINGAKGTWFGLKTPAAVKKGLRESKIFQRDAAGVFQYMQQSVIWDRFIGAAGNVEDSLDVFDTTYTWPPNVAQGGIGLGLPTRASGEPRAGLRDLWCYYIDTLLSTIEISASTWSRQAREMAQKDPMFAGTEGQKWIEAFFASGSIADPTRMVFPHPNPAANPAARGVIIRQSRFGAWDSAYPAGPWT</sequence>
<evidence type="ECO:0000256" key="3">
    <source>
        <dbReference type="ARBA" id="ARBA00012729"/>
    </source>
</evidence>
<dbReference type="OrthoDB" id="73875at2759"/>
<feature type="disulfide bond" evidence="11">
    <location>
        <begin position="63"/>
        <end position="77"/>
    </location>
</feature>
<feature type="domain" description="GH18" evidence="14">
    <location>
        <begin position="155"/>
        <end position="498"/>
    </location>
</feature>
<dbReference type="GO" id="GO:0008843">
    <property type="term" value="F:endochitinase activity"/>
    <property type="evidence" value="ECO:0007669"/>
    <property type="project" value="UniProtKB-EC"/>
</dbReference>
<comment type="caution">
    <text evidence="11">Lacks conserved residue(s) required for the propagation of feature annotation.</text>
</comment>
<dbReference type="Gene3D" id="3.20.20.80">
    <property type="entry name" value="Glycosidases"/>
    <property type="match status" value="1"/>
</dbReference>
<dbReference type="SMART" id="SM00270">
    <property type="entry name" value="ChtBD1"/>
    <property type="match status" value="2"/>
</dbReference>
<dbReference type="InterPro" id="IPR029070">
    <property type="entry name" value="Chitinase_insertion_sf"/>
</dbReference>
<dbReference type="Gene3D" id="3.10.50.10">
    <property type="match status" value="1"/>
</dbReference>
<dbReference type="Pfam" id="PF00704">
    <property type="entry name" value="Glyco_hydro_18"/>
    <property type="match status" value="1"/>
</dbReference>
<evidence type="ECO:0000256" key="1">
    <source>
        <dbReference type="ARBA" id="ARBA00000822"/>
    </source>
</evidence>
<dbReference type="InterPro" id="IPR036861">
    <property type="entry name" value="Endochitinase-like_sf"/>
</dbReference>
<name>A0A9P4PXC7_9PEZI</name>
<dbReference type="InterPro" id="IPR001579">
    <property type="entry name" value="Glyco_hydro_18_chit_AS"/>
</dbReference>
<dbReference type="CDD" id="cd00035">
    <property type="entry name" value="ChtBD1"/>
    <property type="match status" value="1"/>
</dbReference>
<dbReference type="PANTHER" id="PTHR47700:SF2">
    <property type="entry name" value="CHITINASE"/>
    <property type="match status" value="1"/>
</dbReference>
<keyword evidence="5 12" id="KW-0378">Hydrolase</keyword>
<keyword evidence="7" id="KW-0843">Virulence</keyword>
<comment type="caution">
    <text evidence="15">The sequence shown here is derived from an EMBL/GenBank/DDBJ whole genome shotgun (WGS) entry which is preliminary data.</text>
</comment>
<dbReference type="InterPro" id="IPR001223">
    <property type="entry name" value="Glyco_hydro18_cat"/>
</dbReference>
<evidence type="ECO:0000259" key="14">
    <source>
        <dbReference type="PROSITE" id="PS51910"/>
    </source>
</evidence>
<dbReference type="Proteomes" id="UP000799441">
    <property type="component" value="Unassembled WGS sequence"/>
</dbReference>
<keyword evidence="8" id="KW-0119">Carbohydrate metabolism</keyword>
<dbReference type="PROSITE" id="PS00026">
    <property type="entry name" value="CHIT_BIND_I_1"/>
    <property type="match status" value="1"/>
</dbReference>
<comment type="similarity">
    <text evidence="2">Belongs to the glycosyl hydrolase 18 family. Chitinase class V subfamily.</text>
</comment>
<dbReference type="InterPro" id="IPR018371">
    <property type="entry name" value="Chitin-binding_1_CS"/>
</dbReference>
<evidence type="ECO:0000256" key="2">
    <source>
        <dbReference type="ARBA" id="ARBA00008682"/>
    </source>
</evidence>
<dbReference type="PROSITE" id="PS01095">
    <property type="entry name" value="GH18_1"/>
    <property type="match status" value="1"/>
</dbReference>
<dbReference type="InterPro" id="IPR017853">
    <property type="entry name" value="GH"/>
</dbReference>
<keyword evidence="11" id="KW-1015">Disulfide bond</keyword>
<feature type="domain" description="Chitin-binding type-1" evidence="13">
    <location>
        <begin position="94"/>
        <end position="143"/>
    </location>
</feature>
<evidence type="ECO:0000259" key="13">
    <source>
        <dbReference type="PROSITE" id="PS50941"/>
    </source>
</evidence>
<organism evidence="15 16">
    <name type="scientific">Polychaeton citri CBS 116435</name>
    <dbReference type="NCBI Taxonomy" id="1314669"/>
    <lineage>
        <taxon>Eukaryota</taxon>
        <taxon>Fungi</taxon>
        <taxon>Dikarya</taxon>
        <taxon>Ascomycota</taxon>
        <taxon>Pezizomycotina</taxon>
        <taxon>Dothideomycetes</taxon>
        <taxon>Dothideomycetidae</taxon>
        <taxon>Capnodiales</taxon>
        <taxon>Capnodiaceae</taxon>
        <taxon>Polychaeton</taxon>
    </lineage>
</organism>
<evidence type="ECO:0000256" key="5">
    <source>
        <dbReference type="ARBA" id="ARBA00022801"/>
    </source>
</evidence>
<keyword evidence="10" id="KW-0624">Polysaccharide degradation</keyword>
<dbReference type="SMART" id="SM00636">
    <property type="entry name" value="Glyco_18"/>
    <property type="match status" value="1"/>
</dbReference>
<evidence type="ECO:0000313" key="16">
    <source>
        <dbReference type="Proteomes" id="UP000799441"/>
    </source>
</evidence>
<dbReference type="SUPFAM" id="SSF57016">
    <property type="entry name" value="Plant lectins/antimicrobial peptides"/>
    <property type="match status" value="1"/>
</dbReference>
<feature type="disulfide bond" evidence="11">
    <location>
        <begin position="58"/>
        <end position="70"/>
    </location>
</feature>
<evidence type="ECO:0000256" key="11">
    <source>
        <dbReference type="PROSITE-ProRule" id="PRU00261"/>
    </source>
</evidence>
<dbReference type="PANTHER" id="PTHR47700">
    <property type="entry name" value="V CHITINASE, PUTATIVE (AFU_ORTHOLOGUE AFUA_6G13720)-RELATED"/>
    <property type="match status" value="1"/>
</dbReference>
<dbReference type="EMBL" id="MU003865">
    <property type="protein sequence ID" value="KAF2716673.1"/>
    <property type="molecule type" value="Genomic_DNA"/>
</dbReference>
<evidence type="ECO:0000256" key="9">
    <source>
        <dbReference type="ARBA" id="ARBA00023295"/>
    </source>
</evidence>
<dbReference type="InterPro" id="IPR001002">
    <property type="entry name" value="Chitin-bd_1"/>
</dbReference>
<feature type="domain" description="Chitin-binding type-1" evidence="13">
    <location>
        <begin position="49"/>
        <end position="93"/>
    </location>
</feature>
<proteinExistence type="inferred from homology"/>
<dbReference type="Pfam" id="PF00187">
    <property type="entry name" value="Chitin_bind_1"/>
    <property type="match status" value="1"/>
</dbReference>
<evidence type="ECO:0000256" key="12">
    <source>
        <dbReference type="RuleBase" id="RU000489"/>
    </source>
</evidence>
<keyword evidence="6" id="KW-0146">Chitin degradation</keyword>
<feature type="disulfide bond" evidence="11">
    <location>
        <begin position="113"/>
        <end position="127"/>
    </location>
</feature>
<keyword evidence="16" id="KW-1185">Reference proteome</keyword>
<keyword evidence="4 11" id="KW-0147">Chitin-binding</keyword>
<dbReference type="PROSITE" id="PS51910">
    <property type="entry name" value="GH18_2"/>
    <property type="match status" value="1"/>
</dbReference>
<feature type="disulfide bond" evidence="11">
    <location>
        <begin position="137"/>
        <end position="141"/>
    </location>
</feature>
<gene>
    <name evidence="15" type="ORF">K431DRAFT_324884</name>
</gene>
<dbReference type="GO" id="GO:0008061">
    <property type="term" value="F:chitin binding"/>
    <property type="evidence" value="ECO:0007669"/>
    <property type="project" value="UniProtKB-UniRule"/>
</dbReference>
<feature type="disulfide bond" evidence="11">
    <location>
        <begin position="108"/>
        <end position="120"/>
    </location>
</feature>
<evidence type="ECO:0000256" key="4">
    <source>
        <dbReference type="ARBA" id="ARBA00022669"/>
    </source>
</evidence>
<evidence type="ECO:0000256" key="8">
    <source>
        <dbReference type="ARBA" id="ARBA00023277"/>
    </source>
</evidence>
<dbReference type="PROSITE" id="PS50941">
    <property type="entry name" value="CHIT_BIND_I_2"/>
    <property type="match status" value="2"/>
</dbReference>
<feature type="disulfide bond" evidence="11">
    <location>
        <begin position="87"/>
        <end position="91"/>
    </location>
</feature>
<evidence type="ECO:0000256" key="10">
    <source>
        <dbReference type="ARBA" id="ARBA00023326"/>
    </source>
</evidence>
<dbReference type="InterPro" id="IPR011583">
    <property type="entry name" value="Chitinase_II/V-like_cat"/>
</dbReference>
<comment type="catalytic activity">
    <reaction evidence="1">
        <text>Random endo-hydrolysis of N-acetyl-beta-D-glucosaminide (1-&gt;4)-beta-linkages in chitin and chitodextrins.</text>
        <dbReference type="EC" id="3.2.1.14"/>
    </reaction>
</comment>
<reference evidence="15" key="1">
    <citation type="journal article" date="2020" name="Stud. Mycol.">
        <title>101 Dothideomycetes genomes: a test case for predicting lifestyles and emergence of pathogens.</title>
        <authorList>
            <person name="Haridas S."/>
            <person name="Albert R."/>
            <person name="Binder M."/>
            <person name="Bloem J."/>
            <person name="Labutti K."/>
            <person name="Salamov A."/>
            <person name="Andreopoulos B."/>
            <person name="Baker S."/>
            <person name="Barry K."/>
            <person name="Bills G."/>
            <person name="Bluhm B."/>
            <person name="Cannon C."/>
            <person name="Castanera R."/>
            <person name="Culley D."/>
            <person name="Daum C."/>
            <person name="Ezra D."/>
            <person name="Gonzalez J."/>
            <person name="Henrissat B."/>
            <person name="Kuo A."/>
            <person name="Liang C."/>
            <person name="Lipzen A."/>
            <person name="Lutzoni F."/>
            <person name="Magnuson J."/>
            <person name="Mondo S."/>
            <person name="Nolan M."/>
            <person name="Ohm R."/>
            <person name="Pangilinan J."/>
            <person name="Park H.-J."/>
            <person name="Ramirez L."/>
            <person name="Alfaro M."/>
            <person name="Sun H."/>
            <person name="Tritt A."/>
            <person name="Yoshinaga Y."/>
            <person name="Zwiers L.-H."/>
            <person name="Turgeon B."/>
            <person name="Goodwin S."/>
            <person name="Spatafora J."/>
            <person name="Crous P."/>
            <person name="Grigoriev I."/>
        </authorList>
    </citation>
    <scope>NUCLEOTIDE SEQUENCE</scope>
    <source>
        <strain evidence="15">CBS 116435</strain>
    </source>
</reference>
<evidence type="ECO:0000256" key="6">
    <source>
        <dbReference type="ARBA" id="ARBA00023024"/>
    </source>
</evidence>